<dbReference type="AlphaFoldDB" id="A0A6J7SAX7"/>
<accession>A0A6J7SAX7</accession>
<dbReference type="PANTHER" id="PTHR36115:SF6">
    <property type="entry name" value="PROLINE-RICH ANTIGEN HOMOLOG"/>
    <property type="match status" value="1"/>
</dbReference>
<protein>
    <submittedName>
        <fullName evidence="11">Unannotated protein</fullName>
    </submittedName>
</protein>
<comment type="subcellular location">
    <subcellularLocation>
        <location evidence="1">Cell membrane</location>
        <topology evidence="1">Multi-pass membrane protein</topology>
    </subcellularLocation>
</comment>
<evidence type="ECO:0000256" key="2">
    <source>
        <dbReference type="ARBA" id="ARBA00022475"/>
    </source>
</evidence>
<dbReference type="InterPro" id="IPR051791">
    <property type="entry name" value="Pra-immunoreactive"/>
</dbReference>
<gene>
    <name evidence="9" type="ORF">UFOPK3268_00679</name>
    <name evidence="10" type="ORF">UFOPK3752_00562</name>
    <name evidence="11" type="ORF">UFOPK4150_01987</name>
</gene>
<dbReference type="EMBL" id="CAFBND010000015">
    <property type="protein sequence ID" value="CAB4933106.1"/>
    <property type="molecule type" value="Genomic_DNA"/>
</dbReference>
<evidence type="ECO:0000256" key="7">
    <source>
        <dbReference type="SAM" id="Phobius"/>
    </source>
</evidence>
<keyword evidence="4 7" id="KW-1133">Transmembrane helix</keyword>
<evidence type="ECO:0000259" key="8">
    <source>
        <dbReference type="Pfam" id="PF06271"/>
    </source>
</evidence>
<evidence type="ECO:0000256" key="6">
    <source>
        <dbReference type="SAM" id="MobiDB-lite"/>
    </source>
</evidence>
<feature type="transmembrane region" description="Helical" evidence="7">
    <location>
        <begin position="135"/>
        <end position="156"/>
    </location>
</feature>
<evidence type="ECO:0000256" key="1">
    <source>
        <dbReference type="ARBA" id="ARBA00004651"/>
    </source>
</evidence>
<dbReference type="GO" id="GO:0005886">
    <property type="term" value="C:plasma membrane"/>
    <property type="evidence" value="ECO:0007669"/>
    <property type="project" value="UniProtKB-SubCell"/>
</dbReference>
<dbReference type="Pfam" id="PF06271">
    <property type="entry name" value="RDD"/>
    <property type="match status" value="1"/>
</dbReference>
<feature type="transmembrane region" description="Helical" evidence="7">
    <location>
        <begin position="92"/>
        <end position="114"/>
    </location>
</feature>
<evidence type="ECO:0000313" key="10">
    <source>
        <dbReference type="EMBL" id="CAB4933106.1"/>
    </source>
</evidence>
<evidence type="ECO:0000256" key="5">
    <source>
        <dbReference type="ARBA" id="ARBA00023136"/>
    </source>
</evidence>
<dbReference type="InterPro" id="IPR010432">
    <property type="entry name" value="RDD"/>
</dbReference>
<keyword evidence="3 7" id="KW-0812">Transmembrane</keyword>
<feature type="compositionally biased region" description="Basic and acidic residues" evidence="6">
    <location>
        <begin position="7"/>
        <end position="28"/>
    </location>
</feature>
<evidence type="ECO:0000313" key="9">
    <source>
        <dbReference type="EMBL" id="CAB4848898.1"/>
    </source>
</evidence>
<feature type="region of interest" description="Disordered" evidence="6">
    <location>
        <begin position="1"/>
        <end position="29"/>
    </location>
</feature>
<feature type="domain" description="RDD" evidence="8">
    <location>
        <begin position="46"/>
        <end position="169"/>
    </location>
</feature>
<feature type="transmembrane region" description="Helical" evidence="7">
    <location>
        <begin position="59"/>
        <end position="80"/>
    </location>
</feature>
<evidence type="ECO:0000313" key="11">
    <source>
        <dbReference type="EMBL" id="CAB5038307.1"/>
    </source>
</evidence>
<evidence type="ECO:0000256" key="4">
    <source>
        <dbReference type="ARBA" id="ARBA00022989"/>
    </source>
</evidence>
<reference evidence="11" key="1">
    <citation type="submission" date="2020-05" db="EMBL/GenBank/DDBJ databases">
        <authorList>
            <person name="Chiriac C."/>
            <person name="Salcher M."/>
            <person name="Ghai R."/>
            <person name="Kavagutti S V."/>
        </authorList>
    </citation>
    <scope>NUCLEOTIDE SEQUENCE</scope>
</reference>
<dbReference type="EMBL" id="CAFBPU010000053">
    <property type="protein sequence ID" value="CAB5038307.1"/>
    <property type="molecule type" value="Genomic_DNA"/>
</dbReference>
<organism evidence="11">
    <name type="scientific">freshwater metagenome</name>
    <dbReference type="NCBI Taxonomy" id="449393"/>
    <lineage>
        <taxon>unclassified sequences</taxon>
        <taxon>metagenomes</taxon>
        <taxon>ecological metagenomes</taxon>
    </lineage>
</organism>
<keyword evidence="5 7" id="KW-0472">Membrane</keyword>
<dbReference type="EMBL" id="CAFBIZ010000069">
    <property type="protein sequence ID" value="CAB4848898.1"/>
    <property type="molecule type" value="Genomic_DNA"/>
</dbReference>
<dbReference type="PANTHER" id="PTHR36115">
    <property type="entry name" value="PROLINE-RICH ANTIGEN HOMOLOG-RELATED"/>
    <property type="match status" value="1"/>
</dbReference>
<name>A0A6J7SAX7_9ZZZZ</name>
<keyword evidence="2" id="KW-1003">Cell membrane</keyword>
<evidence type="ECO:0000256" key="3">
    <source>
        <dbReference type="ARBA" id="ARBA00022692"/>
    </source>
</evidence>
<proteinExistence type="predicted"/>
<sequence>MTGDSTGEVRADVPEDQAGDARAHEGAARRVNPIPPSARAFQGLRAGVVSRVIAGAVDYALMAAATIGCWVTAAVLLFLIDPRDYVAPTWPFGVFLAVGFFLFVTYLTISFATTGRTAGGRLLGLRVVGRKGRRIPWWSALVRAVFCVVFPVGLFWCAVSRQNRSVQDVVLRTSVIHQWPVEHGVPALIDVEKRSEL</sequence>